<keyword evidence="1" id="KW-1133">Transmembrane helix</keyword>
<keyword evidence="3" id="KW-1185">Reference proteome</keyword>
<dbReference type="Proteomes" id="UP001165060">
    <property type="component" value="Unassembled WGS sequence"/>
</dbReference>
<evidence type="ECO:0000313" key="3">
    <source>
        <dbReference type="Proteomes" id="UP001165060"/>
    </source>
</evidence>
<feature type="transmembrane region" description="Helical" evidence="1">
    <location>
        <begin position="759"/>
        <end position="779"/>
    </location>
</feature>
<evidence type="ECO:0000313" key="2">
    <source>
        <dbReference type="EMBL" id="GMI41305.1"/>
    </source>
</evidence>
<accession>A0ABQ6N6V4</accession>
<proteinExistence type="predicted"/>
<organism evidence="2 3">
    <name type="scientific">Tetraparma gracilis</name>
    <dbReference type="NCBI Taxonomy" id="2962635"/>
    <lineage>
        <taxon>Eukaryota</taxon>
        <taxon>Sar</taxon>
        <taxon>Stramenopiles</taxon>
        <taxon>Ochrophyta</taxon>
        <taxon>Bolidophyceae</taxon>
        <taxon>Parmales</taxon>
        <taxon>Triparmaceae</taxon>
        <taxon>Tetraparma</taxon>
    </lineage>
</organism>
<reference evidence="2 3" key="1">
    <citation type="journal article" date="2023" name="Commun. Biol.">
        <title>Genome analysis of Parmales, the sister group of diatoms, reveals the evolutionary specialization of diatoms from phago-mixotrophs to photoautotrophs.</title>
        <authorList>
            <person name="Ban H."/>
            <person name="Sato S."/>
            <person name="Yoshikawa S."/>
            <person name="Yamada K."/>
            <person name="Nakamura Y."/>
            <person name="Ichinomiya M."/>
            <person name="Sato N."/>
            <person name="Blanc-Mathieu R."/>
            <person name="Endo H."/>
            <person name="Kuwata A."/>
            <person name="Ogata H."/>
        </authorList>
    </citation>
    <scope>NUCLEOTIDE SEQUENCE [LARGE SCALE GENOMIC DNA]</scope>
</reference>
<keyword evidence="1" id="KW-0812">Transmembrane</keyword>
<dbReference type="SUPFAM" id="SSF55961">
    <property type="entry name" value="Bet v1-like"/>
    <property type="match status" value="1"/>
</dbReference>
<feature type="transmembrane region" description="Helical" evidence="1">
    <location>
        <begin position="684"/>
        <end position="702"/>
    </location>
</feature>
<protein>
    <submittedName>
        <fullName evidence="2">Uncharacterized protein</fullName>
    </submittedName>
</protein>
<dbReference type="EMBL" id="BRYB01002210">
    <property type="protein sequence ID" value="GMI41305.1"/>
    <property type="molecule type" value="Genomic_DNA"/>
</dbReference>
<dbReference type="InterPro" id="IPR023393">
    <property type="entry name" value="START-like_dom_sf"/>
</dbReference>
<evidence type="ECO:0000256" key="1">
    <source>
        <dbReference type="SAM" id="Phobius"/>
    </source>
</evidence>
<gene>
    <name evidence="2" type="ORF">TeGR_g14147</name>
</gene>
<name>A0ABQ6N6V4_9STRA</name>
<feature type="transmembrane region" description="Helical" evidence="1">
    <location>
        <begin position="625"/>
        <end position="648"/>
    </location>
</feature>
<comment type="caution">
    <text evidence="2">The sequence shown here is derived from an EMBL/GenBank/DDBJ whole genome shotgun (WGS) entry which is preliminary data.</text>
</comment>
<feature type="transmembrane region" description="Helical" evidence="1">
    <location>
        <begin position="576"/>
        <end position="598"/>
    </location>
</feature>
<feature type="transmembrane region" description="Helical" evidence="1">
    <location>
        <begin position="714"/>
        <end position="739"/>
    </location>
</feature>
<feature type="transmembrane region" description="Helical" evidence="1">
    <location>
        <begin position="476"/>
        <end position="495"/>
    </location>
</feature>
<dbReference type="Gene3D" id="3.30.530.20">
    <property type="match status" value="1"/>
</dbReference>
<sequence length="896" mass="99123">MDTCKPLFDLVSGAHEDEDAEVKNFAVKPADLMMSVAKLIVAAGFKMKEQARQEMAEEDLGGGMFDEYVKDMREGAARCSPPQQYTVEERETLDKQRATFNAPEKEPKKYKTGTKLYQAQLSDDGHGAIVHVQAEVRAPPEQLVAWFMGNGKHFSTKAGVSSSKVRDISYKEPDSDHSVTGRALYPLPAPFSDREFVLRTLWEKLDDDTFFVTQASVENAAFPRREGVVRVTYARAFVLTKISTKLTKFEMKASVSFGGAVPRSISNTVSRPAAASTIKSPIMYFCAVRPSDSFDDGDATVLGRILFLNAFPLREHEDTLRQEIDAHIRMINVLRSAQAKYRFLDEFLFNVIRNKIKIGANQTSFSVDTPLVALTANEAGRIGRSLVNILMANATGEAAVDELIGNYMALGELESEYSWFRPMMEAIAMELMSEVAYSVKVRAGIGAAVSMADTASDAFMINDFFNTDRAGTAKTLVGMVGANLLAQLLLVFVQTNGLKKNKWKKIFFEILSVVTFSKPGVDAYRVAAGLDKVPGAPLDPLTEMTGTKMAELVCESLPGLVLQLVAFLRAGDKGDVSAIVSLLISTASTALTATTLFYDNETDPSLKKKFPELVGLVPDGGRTRAFATVFLLCAIQIVVKAFAVALLAVTNSTWLFVYMAADHIAHLVYRIARRDFVHKTPMPVAAAYVYPLIILPAFKVIGDFTGSMNVRLPFLLGGSYFFANLMVSHASVFVAVHLYSEYAEGGEDLIPAWYLWRGAALLTAVWFATFAFFATRVAVPKFRHTLWSTATGRRVVLELFLEGQSEDRKFAIFRTQRLLWEGDIGADVKAWSTENWERWEEEKPGFFTDVYKAAVPDEYIPAQFLAGMGGVNRERRGSAVVSVRESLRRRSFAEEA</sequence>
<keyword evidence="1" id="KW-0472">Membrane</keyword>
<feature type="transmembrane region" description="Helical" evidence="1">
    <location>
        <begin position="655"/>
        <end position="672"/>
    </location>
</feature>